<feature type="region of interest" description="Disordered" evidence="1">
    <location>
        <begin position="176"/>
        <end position="203"/>
    </location>
</feature>
<feature type="compositionally biased region" description="Polar residues" evidence="1">
    <location>
        <begin position="26"/>
        <end position="38"/>
    </location>
</feature>
<organism evidence="2 3">
    <name type="scientific">Pyronema omphalodes (strain CBS 100304)</name>
    <name type="common">Pyronema confluens</name>
    <dbReference type="NCBI Taxonomy" id="1076935"/>
    <lineage>
        <taxon>Eukaryota</taxon>
        <taxon>Fungi</taxon>
        <taxon>Dikarya</taxon>
        <taxon>Ascomycota</taxon>
        <taxon>Pezizomycotina</taxon>
        <taxon>Pezizomycetes</taxon>
        <taxon>Pezizales</taxon>
        <taxon>Pyronemataceae</taxon>
        <taxon>Pyronema</taxon>
    </lineage>
</organism>
<protein>
    <submittedName>
        <fullName evidence="2">Uncharacterized protein</fullName>
    </submittedName>
</protein>
<dbReference type="PANTHER" id="PTHR35391:SF5">
    <property type="entry name" value="DUF6590 DOMAIN-CONTAINING PROTEIN"/>
    <property type="match status" value="1"/>
</dbReference>
<dbReference type="STRING" id="1076935.U4LQB6"/>
<proteinExistence type="predicted"/>
<evidence type="ECO:0000313" key="3">
    <source>
        <dbReference type="Proteomes" id="UP000018144"/>
    </source>
</evidence>
<keyword evidence="3" id="KW-1185">Reference proteome</keyword>
<sequence length="234" mass="27080">MGRKRCSAVLEDSRQESRLKGDKPNFDNTKIIKQTASQDESEDVLHGLDPEQIDSDDDLSKLDDLLRQDPDISNYISSISPLSEARKEISHIITYFYRTSIIIKSPVSIDRVEKMESINVSQFEPFDIDHIRNKYQLDDKHQYLIERLGKANTKRRQLLKYHEKHHDRMVGRRVTIDHAPSTGGGQSQTDPQVQPENEHEQADYYSEAPSSMYTDVTVVYQDHFNQFANAQIID</sequence>
<name>U4LQB6_PYROM</name>
<dbReference type="Proteomes" id="UP000018144">
    <property type="component" value="Unassembled WGS sequence"/>
</dbReference>
<feature type="compositionally biased region" description="Basic and acidic residues" evidence="1">
    <location>
        <begin position="11"/>
        <end position="25"/>
    </location>
</feature>
<gene>
    <name evidence="2" type="ORF">PCON_03553</name>
</gene>
<dbReference type="PANTHER" id="PTHR35391">
    <property type="entry name" value="C2H2-TYPE DOMAIN-CONTAINING PROTEIN-RELATED"/>
    <property type="match status" value="1"/>
</dbReference>
<dbReference type="OrthoDB" id="6133115at2759"/>
<evidence type="ECO:0000313" key="2">
    <source>
        <dbReference type="EMBL" id="CCX34341.1"/>
    </source>
</evidence>
<dbReference type="EMBL" id="HF936526">
    <property type="protein sequence ID" value="CCX34341.1"/>
    <property type="molecule type" value="Genomic_DNA"/>
</dbReference>
<feature type="region of interest" description="Disordered" evidence="1">
    <location>
        <begin position="1"/>
        <end position="44"/>
    </location>
</feature>
<reference evidence="2 3" key="1">
    <citation type="journal article" date="2013" name="PLoS Genet.">
        <title>The genome and development-dependent transcriptomes of Pyronema confluens: a window into fungal evolution.</title>
        <authorList>
            <person name="Traeger S."/>
            <person name="Altegoer F."/>
            <person name="Freitag M."/>
            <person name="Gabaldon T."/>
            <person name="Kempken F."/>
            <person name="Kumar A."/>
            <person name="Marcet-Houben M."/>
            <person name="Poggeler S."/>
            <person name="Stajich J.E."/>
            <person name="Nowrousian M."/>
        </authorList>
    </citation>
    <scope>NUCLEOTIDE SEQUENCE [LARGE SCALE GENOMIC DNA]</scope>
    <source>
        <strain evidence="3">CBS 100304</strain>
        <tissue evidence="2">Vegetative mycelium</tissue>
    </source>
</reference>
<dbReference type="AlphaFoldDB" id="U4LQB6"/>
<accession>U4LQB6</accession>
<evidence type="ECO:0000256" key="1">
    <source>
        <dbReference type="SAM" id="MobiDB-lite"/>
    </source>
</evidence>